<evidence type="ECO:0000313" key="3">
    <source>
        <dbReference type="EMBL" id="AAV96262.1"/>
    </source>
</evidence>
<reference evidence="3 4" key="1">
    <citation type="journal article" date="2004" name="Nature">
        <title>Genome sequence of Silicibacter pomeroyi reveals adaptations to the marine environment.</title>
        <authorList>
            <person name="Moran M.A."/>
            <person name="Buchan A."/>
            <person name="Gonzalez J.M."/>
            <person name="Heidelberg J.F."/>
            <person name="Whitman W.B."/>
            <person name="Kiene R.P."/>
            <person name="Henriksen J.R."/>
            <person name="King G.M."/>
            <person name="Belas R."/>
            <person name="Fuqua C."/>
            <person name="Brinkac L."/>
            <person name="Lewis M."/>
            <person name="Johri S."/>
            <person name="Weaver B."/>
            <person name="Pai G."/>
            <person name="Eisen J.A."/>
            <person name="Rahe E."/>
            <person name="Sheldon W.M."/>
            <person name="Ye W."/>
            <person name="Miller T.R."/>
            <person name="Carlton J."/>
            <person name="Rasko D.A."/>
            <person name="Paulsen I.T."/>
            <person name="Ren Q."/>
            <person name="Daugherty S.C."/>
            <person name="Deboy R.T."/>
            <person name="Dodson R.J."/>
            <person name="Durkin A.S."/>
            <person name="Madupu R."/>
            <person name="Nelson W.C."/>
            <person name="Sullivan S.A."/>
            <person name="Rosovitz M.J."/>
            <person name="Haft D.H."/>
            <person name="Selengut J."/>
            <person name="Ward N."/>
        </authorList>
    </citation>
    <scope>NUCLEOTIDE SEQUENCE [LARGE SCALE GENOMIC DNA]</scope>
    <source>
        <strain evidence="4">ATCC 700808 / DSM 15171 / DSS-3</strain>
    </source>
</reference>
<dbReference type="PaxDb" id="246200-SPO3026"/>
<feature type="transmembrane region" description="Helical" evidence="1">
    <location>
        <begin position="38"/>
        <end position="55"/>
    </location>
</feature>
<dbReference type="AlphaFoldDB" id="Q5LP26"/>
<dbReference type="GO" id="GO:0012505">
    <property type="term" value="C:endomembrane system"/>
    <property type="evidence" value="ECO:0007669"/>
    <property type="project" value="TreeGrafter"/>
</dbReference>
<dbReference type="PANTHER" id="PTHR10426">
    <property type="entry name" value="STRICTOSIDINE SYNTHASE-RELATED"/>
    <property type="match status" value="1"/>
</dbReference>
<dbReference type="InterPro" id="IPR013658">
    <property type="entry name" value="SGL"/>
</dbReference>
<keyword evidence="1" id="KW-1133">Transmembrane helix</keyword>
<dbReference type="EMBL" id="CP000031">
    <property type="protein sequence ID" value="AAV96262.1"/>
    <property type="molecule type" value="Genomic_DNA"/>
</dbReference>
<keyword evidence="1" id="KW-0472">Membrane</keyword>
<evidence type="ECO:0000313" key="4">
    <source>
        <dbReference type="Proteomes" id="UP000001023"/>
    </source>
</evidence>
<organism evidence="3 4">
    <name type="scientific">Ruegeria pomeroyi (strain ATCC 700808 / DSM 15171 / DSS-3)</name>
    <name type="common">Silicibacter pomeroyi</name>
    <dbReference type="NCBI Taxonomy" id="246200"/>
    <lineage>
        <taxon>Bacteria</taxon>
        <taxon>Pseudomonadati</taxon>
        <taxon>Pseudomonadota</taxon>
        <taxon>Alphaproteobacteria</taxon>
        <taxon>Rhodobacterales</taxon>
        <taxon>Roseobacteraceae</taxon>
        <taxon>Ruegeria</taxon>
    </lineage>
</organism>
<dbReference type="GO" id="GO:0016787">
    <property type="term" value="F:hydrolase activity"/>
    <property type="evidence" value="ECO:0007669"/>
    <property type="project" value="TreeGrafter"/>
</dbReference>
<dbReference type="InterPro" id="IPR011042">
    <property type="entry name" value="6-blade_b-propeller_TolB-like"/>
</dbReference>
<name>Q5LP26_RUEPO</name>
<accession>Q5LP26</accession>
<protein>
    <submittedName>
        <fullName evidence="3">Strictosidine synthase family protein</fullName>
    </submittedName>
</protein>
<evidence type="ECO:0000259" key="2">
    <source>
        <dbReference type="Pfam" id="PF08450"/>
    </source>
</evidence>
<gene>
    <name evidence="3" type="ordered locus">SPO3026</name>
</gene>
<sequence>MVRSCAPHKRKAGRRARLAFGALASHGARENTEVPMRYVLILLLALFGYLLFWPIPVAPVAYHPPETPGFTGDFAENRVLDRAEFVTLPDGEIGPEDLAVMPDGTVYTTSLAGNLYRIDGAVPQLVDRLGGRPLGLKAGPDGALYIADSFRGILRWTAPGEVETVVDQIDGAPVIYANQLDLGRDGTIYFSNSTDRFDPRTLGGTKPTSVMTVWEQSDTGYVARRTPDGRVEKIATGFVYTNGVALSPDEDFLLINETGRARVHRLWLTGDKAGQSEVFLDNLPGYPDNIEAQGDGTYWLAFASPRVPAEALMPYPFLRKVVWRLGPKVRPAPIHRGMLIQFDGTGRILRTVQDPDGRLGITTGGKQVGARFYVMTLDSPGFARMDSADLR</sequence>
<dbReference type="STRING" id="246200.SPO3026"/>
<dbReference type="HOGENOM" id="CLU_023267_0_1_5"/>
<dbReference type="Proteomes" id="UP000001023">
    <property type="component" value="Chromosome"/>
</dbReference>
<feature type="domain" description="SMP-30/Gluconolactonase/LRE-like region" evidence="2">
    <location>
        <begin position="136"/>
        <end position="302"/>
    </location>
</feature>
<evidence type="ECO:0000256" key="1">
    <source>
        <dbReference type="SAM" id="Phobius"/>
    </source>
</evidence>
<dbReference type="Gene3D" id="2.120.10.30">
    <property type="entry name" value="TolB, C-terminal domain"/>
    <property type="match status" value="1"/>
</dbReference>
<keyword evidence="1" id="KW-0812">Transmembrane</keyword>
<reference evidence="3 4" key="2">
    <citation type="journal article" date="2014" name="Stand. Genomic Sci.">
        <title>An updated genome annotation for the model marine bacterium Ruegeria pomeroyi DSS-3.</title>
        <authorList>
            <person name="Rivers A.R."/>
            <person name="Smith C.B."/>
            <person name="Moran M.A."/>
        </authorList>
    </citation>
    <scope>GENOME REANNOTATION</scope>
    <source>
        <strain evidence="4">ATCC 700808 / DSM 15171 / DSS-3</strain>
    </source>
</reference>
<dbReference type="PANTHER" id="PTHR10426:SF88">
    <property type="entry name" value="ADIPOCYTE PLASMA MEMBRANE-ASSOCIATED PROTEIN HEMOMUCIN-RELATED"/>
    <property type="match status" value="1"/>
</dbReference>
<proteinExistence type="predicted"/>
<dbReference type="Pfam" id="PF20067">
    <property type="entry name" value="SSL_N"/>
    <property type="match status" value="1"/>
</dbReference>
<dbReference type="Pfam" id="PF08450">
    <property type="entry name" value="SGL"/>
    <property type="match status" value="1"/>
</dbReference>
<keyword evidence="4" id="KW-1185">Reference proteome</keyword>
<dbReference type="KEGG" id="sil:SPO3026"/>
<dbReference type="SUPFAM" id="SSF63829">
    <property type="entry name" value="Calcium-dependent phosphotriesterase"/>
    <property type="match status" value="1"/>
</dbReference>
<dbReference type="eggNOG" id="COG3386">
    <property type="taxonomic scope" value="Bacteria"/>
</dbReference>